<feature type="transmembrane region" description="Helical" evidence="5">
    <location>
        <begin position="79"/>
        <end position="100"/>
    </location>
</feature>
<feature type="transmembrane region" description="Helical" evidence="5">
    <location>
        <begin position="200"/>
        <end position="218"/>
    </location>
</feature>
<dbReference type="PANTHER" id="PTHR30371:SF0">
    <property type="entry name" value="SEC-INDEPENDENT PROTEIN TRANSLOCASE PROTEIN TATC, CHLOROPLASTIC-RELATED"/>
    <property type="match status" value="1"/>
</dbReference>
<evidence type="ECO:0000313" key="7">
    <source>
        <dbReference type="Proteomes" id="UP000028073"/>
    </source>
</evidence>
<dbReference type="PRINTS" id="PR01840">
    <property type="entry name" value="TATCFAMILY"/>
</dbReference>
<dbReference type="Pfam" id="PF00902">
    <property type="entry name" value="TatC"/>
    <property type="match status" value="1"/>
</dbReference>
<dbReference type="EMBL" id="JOKH01000008">
    <property type="protein sequence ID" value="KEQ14111.1"/>
    <property type="molecule type" value="Genomic_DNA"/>
</dbReference>
<dbReference type="InterPro" id="IPR002033">
    <property type="entry name" value="TatC"/>
</dbReference>
<dbReference type="AlphaFoldDB" id="A0A081N6N8"/>
<reference evidence="6 7" key="1">
    <citation type="submission" date="2014-06" db="EMBL/GenBank/DDBJ databases">
        <title>Whole Genome Sequences of Three Symbiotic Endozoicomonas Bacteria.</title>
        <authorList>
            <person name="Neave M.J."/>
            <person name="Apprill A."/>
            <person name="Voolstra C.R."/>
        </authorList>
    </citation>
    <scope>NUCLEOTIDE SEQUENCE [LARGE SCALE GENOMIC DNA]</scope>
    <source>
        <strain evidence="6 7">DSM 25634</strain>
    </source>
</reference>
<evidence type="ECO:0000313" key="6">
    <source>
        <dbReference type="EMBL" id="KEQ14111.1"/>
    </source>
</evidence>
<comment type="subcellular location">
    <subcellularLocation>
        <location evidence="5">Cell membrane</location>
        <topology evidence="5">Multi-pass membrane protein</topology>
    </subcellularLocation>
    <subcellularLocation>
        <location evidence="1">Membrane</location>
        <topology evidence="1">Multi-pass membrane protein</topology>
    </subcellularLocation>
</comment>
<keyword evidence="2 5" id="KW-0812">Transmembrane</keyword>
<comment type="similarity">
    <text evidence="5">Belongs to the TatC family.</text>
</comment>
<dbReference type="InterPro" id="IPR019820">
    <property type="entry name" value="Sec-indep_translocase_CS"/>
</dbReference>
<dbReference type="eggNOG" id="COG0805">
    <property type="taxonomic scope" value="Bacteria"/>
</dbReference>
<dbReference type="PANTHER" id="PTHR30371">
    <property type="entry name" value="SEC-INDEPENDENT PROTEIN TRANSLOCASE PROTEIN TATC"/>
    <property type="match status" value="1"/>
</dbReference>
<keyword evidence="3 5" id="KW-1133">Transmembrane helix</keyword>
<feature type="transmembrane region" description="Helical" evidence="5">
    <location>
        <begin position="30"/>
        <end position="50"/>
    </location>
</feature>
<dbReference type="OrthoDB" id="9777044at2"/>
<keyword evidence="4 5" id="KW-0472">Membrane</keyword>
<keyword evidence="5" id="KW-0811">Translocation</keyword>
<accession>A0A081N6N8</accession>
<dbReference type="STRING" id="1137799.GZ78_26200"/>
<dbReference type="GO" id="GO:0043953">
    <property type="term" value="P:protein transport by the Tat complex"/>
    <property type="evidence" value="ECO:0007669"/>
    <property type="project" value="UniProtKB-UniRule"/>
</dbReference>
<protein>
    <recommendedName>
        <fullName evidence="5">Sec-independent protein translocase protein TatC</fullName>
    </recommendedName>
</protein>
<dbReference type="GO" id="GO:0009977">
    <property type="term" value="F:proton motive force dependent protein transmembrane transporter activity"/>
    <property type="evidence" value="ECO:0007669"/>
    <property type="project" value="TreeGrafter"/>
</dbReference>
<gene>
    <name evidence="5" type="primary">tatC</name>
    <name evidence="6" type="ORF">GZ78_26200</name>
</gene>
<keyword evidence="5" id="KW-0813">Transport</keyword>
<evidence type="ECO:0000256" key="2">
    <source>
        <dbReference type="ARBA" id="ARBA00022692"/>
    </source>
</evidence>
<dbReference type="GO" id="GO:0065002">
    <property type="term" value="P:intracellular protein transmembrane transport"/>
    <property type="evidence" value="ECO:0007669"/>
    <property type="project" value="TreeGrafter"/>
</dbReference>
<dbReference type="RefSeq" id="WP_034842046.1">
    <property type="nucleotide sequence ID" value="NZ_JOKH01000008.1"/>
</dbReference>
<feature type="transmembrane region" description="Helical" evidence="5">
    <location>
        <begin position="224"/>
        <end position="242"/>
    </location>
</feature>
<keyword evidence="7" id="KW-1185">Reference proteome</keyword>
<dbReference type="GO" id="GO:0033281">
    <property type="term" value="C:TAT protein transport complex"/>
    <property type="evidence" value="ECO:0007669"/>
    <property type="project" value="UniProtKB-UniRule"/>
</dbReference>
<keyword evidence="5" id="KW-0653">Protein transport</keyword>
<proteinExistence type="inferred from homology"/>
<dbReference type="PROSITE" id="PS01218">
    <property type="entry name" value="TATC"/>
    <property type="match status" value="1"/>
</dbReference>
<evidence type="ECO:0000256" key="4">
    <source>
        <dbReference type="ARBA" id="ARBA00023136"/>
    </source>
</evidence>
<organism evidence="6 7">
    <name type="scientific">Endozoicomonas numazuensis</name>
    <dbReference type="NCBI Taxonomy" id="1137799"/>
    <lineage>
        <taxon>Bacteria</taxon>
        <taxon>Pseudomonadati</taxon>
        <taxon>Pseudomonadota</taxon>
        <taxon>Gammaproteobacteria</taxon>
        <taxon>Oceanospirillales</taxon>
        <taxon>Endozoicomonadaceae</taxon>
        <taxon>Endozoicomonas</taxon>
    </lineage>
</organism>
<evidence type="ECO:0000256" key="3">
    <source>
        <dbReference type="ARBA" id="ARBA00022989"/>
    </source>
</evidence>
<keyword evidence="5" id="KW-1003">Cell membrane</keyword>
<dbReference type="HAMAP" id="MF_00902">
    <property type="entry name" value="TatC"/>
    <property type="match status" value="1"/>
</dbReference>
<sequence length="252" mass="27972">MSSTTQSSDEQQPLVQHLLELRTRILRSMVVVLILFAGLFYFSSALYEFFSEPLRAFLPEGSSMIATDVASPFLAPFKLTMVLALFAAIPFILNQIWGFIAPGLYKHEKRLAIPLLVASVVLFYAGVAFAYFVVFPLIFGFFTSSGPESVTVMTDINSYLNFILKLFFAFGMAFEIPVATVLLIWSGVSTVESMSKKRPYIIVGCFVLGMLLTPPDVISQSLLAGPMWLLFEIGILFARLTSRKSKDADVQS</sequence>
<evidence type="ECO:0000256" key="1">
    <source>
        <dbReference type="ARBA" id="ARBA00004141"/>
    </source>
</evidence>
<feature type="transmembrane region" description="Helical" evidence="5">
    <location>
        <begin position="162"/>
        <end position="188"/>
    </location>
</feature>
<name>A0A081N6N8_9GAMM</name>
<evidence type="ECO:0000256" key="5">
    <source>
        <dbReference type="HAMAP-Rule" id="MF_00902"/>
    </source>
</evidence>
<comment type="caution">
    <text evidence="6">The sequence shown here is derived from an EMBL/GenBank/DDBJ whole genome shotgun (WGS) entry which is preliminary data.</text>
</comment>
<feature type="transmembrane region" description="Helical" evidence="5">
    <location>
        <begin position="112"/>
        <end position="142"/>
    </location>
</feature>
<comment type="subunit">
    <text evidence="5">The Tat system comprises two distinct complexes: a TatABC complex, containing multiple copies of TatA, TatB and TatC subunits, and a separate TatA complex, containing only TatA subunits. Substrates initially bind to the TatABC complex, which probably triggers association of the separate TatA complex to form the active translocon.</text>
</comment>
<comment type="function">
    <text evidence="5">Part of the twin-arginine translocation (Tat) system that transports large folded proteins containing a characteristic twin-arginine motif in their signal peptide across membranes. Together with TatB, TatC is part of a receptor directly interacting with Tat signal peptides.</text>
</comment>
<dbReference type="NCBIfam" id="TIGR00945">
    <property type="entry name" value="tatC"/>
    <property type="match status" value="1"/>
</dbReference>
<dbReference type="Proteomes" id="UP000028073">
    <property type="component" value="Unassembled WGS sequence"/>
</dbReference>